<dbReference type="InterPro" id="IPR052057">
    <property type="entry name" value="IS150/IS1296_orfA-like"/>
</dbReference>
<dbReference type="PANTHER" id="PTHR33795:SF1">
    <property type="entry name" value="INSERTION ELEMENT IS150 PROTEIN INSJ"/>
    <property type="match status" value="1"/>
</dbReference>
<proteinExistence type="inferred from homology"/>
<dbReference type="AlphaFoldDB" id="A0A239SZ77"/>
<accession>A0A239SZ77</accession>
<evidence type="ECO:0000256" key="1">
    <source>
        <dbReference type="ARBA" id="ARBA00038232"/>
    </source>
</evidence>
<dbReference type="InterPro" id="IPR010921">
    <property type="entry name" value="Trp_repressor/repl_initiator"/>
</dbReference>
<name>A0A239SZ77_9STRE</name>
<protein>
    <submittedName>
        <fullName evidence="3">Transposase</fullName>
    </submittedName>
</protein>
<comment type="similarity">
    <text evidence="1">Belongs to the IS150/IS1296 orfA family.</text>
</comment>
<evidence type="ECO:0000259" key="2">
    <source>
        <dbReference type="Pfam" id="PF13518"/>
    </source>
</evidence>
<dbReference type="SUPFAM" id="SSF48295">
    <property type="entry name" value="TrpR-like"/>
    <property type="match status" value="1"/>
</dbReference>
<dbReference type="Pfam" id="PF13518">
    <property type="entry name" value="HTH_28"/>
    <property type="match status" value="1"/>
</dbReference>
<keyword evidence="4" id="KW-1185">Reference proteome</keyword>
<dbReference type="Gene3D" id="1.10.10.10">
    <property type="entry name" value="Winged helix-like DNA-binding domain superfamily/Winged helix DNA-binding domain"/>
    <property type="match status" value="1"/>
</dbReference>
<dbReference type="GO" id="GO:0043565">
    <property type="term" value="F:sequence-specific DNA binding"/>
    <property type="evidence" value="ECO:0007669"/>
    <property type="project" value="InterPro"/>
</dbReference>
<dbReference type="PANTHER" id="PTHR33795">
    <property type="entry name" value="INSERTION ELEMENT IS150 PROTEIN INSJ"/>
    <property type="match status" value="1"/>
</dbReference>
<sequence>MSKSHPKSVKEKLEIIRLYLTHEYSISQLVKLYQVSESTIKRWTNRYEKNGMTGLKASQTWKKYSKEVKEQAVQDYLDEVGSQSDICQNTLFRHHLFSKSG</sequence>
<dbReference type="KEGG" id="smen:SAMEA4412692_1908"/>
<evidence type="ECO:0000313" key="4">
    <source>
        <dbReference type="Proteomes" id="UP000215185"/>
    </source>
</evidence>
<reference evidence="3 4" key="1">
    <citation type="submission" date="2017-06" db="EMBL/GenBank/DDBJ databases">
        <authorList>
            <consortium name="Pathogen Informatics"/>
        </authorList>
    </citation>
    <scope>NUCLEOTIDE SEQUENCE [LARGE SCALE GENOMIC DNA]</scope>
    <source>
        <strain evidence="3 4">NCTC13788</strain>
    </source>
</reference>
<organism evidence="3 4">
    <name type="scientific">Streptococcus merionis</name>
    <dbReference type="NCBI Taxonomy" id="400065"/>
    <lineage>
        <taxon>Bacteria</taxon>
        <taxon>Bacillati</taxon>
        <taxon>Bacillota</taxon>
        <taxon>Bacilli</taxon>
        <taxon>Lactobacillales</taxon>
        <taxon>Streptococcaceae</taxon>
        <taxon>Streptococcus</taxon>
    </lineage>
</organism>
<feature type="domain" description="Insertion element IS150 protein InsJ-like helix-turn-helix" evidence="2">
    <location>
        <begin position="11"/>
        <end position="62"/>
    </location>
</feature>
<dbReference type="InterPro" id="IPR055247">
    <property type="entry name" value="InsJ-like_HTH"/>
</dbReference>
<dbReference type="EMBL" id="LT906439">
    <property type="protein sequence ID" value="SNU90552.1"/>
    <property type="molecule type" value="Genomic_DNA"/>
</dbReference>
<dbReference type="RefSeq" id="WP_051071098.1">
    <property type="nucleotide sequence ID" value="NZ_LT906439.1"/>
</dbReference>
<dbReference type="InterPro" id="IPR036388">
    <property type="entry name" value="WH-like_DNA-bd_sf"/>
</dbReference>
<gene>
    <name evidence="3" type="ORF">SAMEA4412692_01908</name>
</gene>
<evidence type="ECO:0000313" key="3">
    <source>
        <dbReference type="EMBL" id="SNU90552.1"/>
    </source>
</evidence>
<dbReference type="Proteomes" id="UP000215185">
    <property type="component" value="Chromosome 1"/>
</dbReference>